<dbReference type="InterPro" id="IPR050109">
    <property type="entry name" value="HTH-type_TetR-like_transc_reg"/>
</dbReference>
<evidence type="ECO:0000256" key="2">
    <source>
        <dbReference type="PROSITE-ProRule" id="PRU00335"/>
    </source>
</evidence>
<evidence type="ECO:0000256" key="1">
    <source>
        <dbReference type="ARBA" id="ARBA00023125"/>
    </source>
</evidence>
<protein>
    <submittedName>
        <fullName evidence="4">Transcriptional regulator, TetR family</fullName>
    </submittedName>
</protein>
<dbReference type="InterPro" id="IPR001647">
    <property type="entry name" value="HTH_TetR"/>
</dbReference>
<dbReference type="EMBL" id="FOZX01000007">
    <property type="protein sequence ID" value="SFS91135.1"/>
    <property type="molecule type" value="Genomic_DNA"/>
</dbReference>
<evidence type="ECO:0000313" key="4">
    <source>
        <dbReference type="EMBL" id="SFS91135.1"/>
    </source>
</evidence>
<keyword evidence="1 2" id="KW-0238">DNA-binding</keyword>
<dbReference type="RefSeq" id="WP_093420630.1">
    <property type="nucleotide sequence ID" value="NZ_FOZX01000007.1"/>
</dbReference>
<sequence length="200" mass="21761">MRAHGWAGSPPADASEARSRILTATRERLAEAGTTSTAEVAERVGITRQTVYRYFPTTEGLLNAAANQAVADLTADLVEHVRTHLAATGGDAGDAAVEVVAYVFEHLRDDPALNRLLAPGRMSGTVANLTSSASIEIGRDLITEFGIDWEARGWDSRQRRELVEHLLRTLQSLVLDPGDPPRSGPELRAYLQRWLAPALR</sequence>
<feature type="DNA-binding region" description="H-T-H motif" evidence="2">
    <location>
        <begin position="36"/>
        <end position="55"/>
    </location>
</feature>
<proteinExistence type="predicted"/>
<dbReference type="Pfam" id="PF00440">
    <property type="entry name" value="TetR_N"/>
    <property type="match status" value="1"/>
</dbReference>
<dbReference type="GO" id="GO:0003700">
    <property type="term" value="F:DNA-binding transcription factor activity"/>
    <property type="evidence" value="ECO:0007669"/>
    <property type="project" value="TreeGrafter"/>
</dbReference>
<dbReference type="PROSITE" id="PS50977">
    <property type="entry name" value="HTH_TETR_2"/>
    <property type="match status" value="1"/>
</dbReference>
<evidence type="ECO:0000313" key="5">
    <source>
        <dbReference type="Proteomes" id="UP000198852"/>
    </source>
</evidence>
<dbReference type="AlphaFoldDB" id="A0A1I6TPM5"/>
<keyword evidence="5" id="KW-1185">Reference proteome</keyword>
<name>A0A1I6TPM5_9PSEU</name>
<accession>A0A1I6TPM5</accession>
<dbReference type="Gene3D" id="1.10.357.10">
    <property type="entry name" value="Tetracycline Repressor, domain 2"/>
    <property type="match status" value="1"/>
</dbReference>
<dbReference type="GO" id="GO:0000976">
    <property type="term" value="F:transcription cis-regulatory region binding"/>
    <property type="evidence" value="ECO:0007669"/>
    <property type="project" value="TreeGrafter"/>
</dbReference>
<feature type="domain" description="HTH tetR-type" evidence="3">
    <location>
        <begin position="15"/>
        <end position="73"/>
    </location>
</feature>
<dbReference type="SUPFAM" id="SSF46689">
    <property type="entry name" value="Homeodomain-like"/>
    <property type="match status" value="1"/>
</dbReference>
<evidence type="ECO:0000259" key="3">
    <source>
        <dbReference type="PROSITE" id="PS50977"/>
    </source>
</evidence>
<dbReference type="OrthoDB" id="4371863at2"/>
<dbReference type="InterPro" id="IPR009057">
    <property type="entry name" value="Homeodomain-like_sf"/>
</dbReference>
<reference evidence="5" key="1">
    <citation type="submission" date="2016-10" db="EMBL/GenBank/DDBJ databases">
        <authorList>
            <person name="Varghese N."/>
            <person name="Submissions S."/>
        </authorList>
    </citation>
    <scope>NUCLEOTIDE SEQUENCE [LARGE SCALE GENOMIC DNA]</scope>
    <source>
        <strain evidence="5">DSM 44771</strain>
    </source>
</reference>
<dbReference type="PANTHER" id="PTHR30055:SF223">
    <property type="entry name" value="HTH-TYPE TRANSCRIPTIONAL REGULATOR UIDR"/>
    <property type="match status" value="1"/>
</dbReference>
<organism evidence="4 5">
    <name type="scientific">Saccharopolyspora flava</name>
    <dbReference type="NCBI Taxonomy" id="95161"/>
    <lineage>
        <taxon>Bacteria</taxon>
        <taxon>Bacillati</taxon>
        <taxon>Actinomycetota</taxon>
        <taxon>Actinomycetes</taxon>
        <taxon>Pseudonocardiales</taxon>
        <taxon>Pseudonocardiaceae</taxon>
        <taxon>Saccharopolyspora</taxon>
    </lineage>
</organism>
<gene>
    <name evidence="4" type="ORF">SAMN05660874_04178</name>
</gene>
<dbReference type="Proteomes" id="UP000198852">
    <property type="component" value="Unassembled WGS sequence"/>
</dbReference>
<dbReference type="STRING" id="95161.SAMN05660874_04178"/>
<dbReference type="PANTHER" id="PTHR30055">
    <property type="entry name" value="HTH-TYPE TRANSCRIPTIONAL REGULATOR RUTR"/>
    <property type="match status" value="1"/>
</dbReference>